<evidence type="ECO:0000313" key="2">
    <source>
        <dbReference type="EMBL" id="EPS74692.1"/>
    </source>
</evidence>
<sequence>MKGPTFFQEEGTKLQSDAEPVGSVTRLNPKQREPPLLFWSPLGQVSESIYSLSVLDYATILDEMGLPQERKKIREHLYAMFFSFFQICLLLEAGFGPVVVEGELDSIAQQGVPGGRANFQISTIFPTFQENKTPHGWDQSSSSPRISVALSIKNKAGFVDGTIPEHRADEAGYTVFYIPTAKGIWDTISNRFSLPDDNRVCQIYADICALSQGGK</sequence>
<dbReference type="AlphaFoldDB" id="S8EP65"/>
<gene>
    <name evidence="2" type="ORF">M569_00067</name>
</gene>
<protein>
    <submittedName>
        <fullName evidence="2">Uncharacterized protein</fullName>
    </submittedName>
</protein>
<organism evidence="2 3">
    <name type="scientific">Genlisea aurea</name>
    <dbReference type="NCBI Taxonomy" id="192259"/>
    <lineage>
        <taxon>Eukaryota</taxon>
        <taxon>Viridiplantae</taxon>
        <taxon>Streptophyta</taxon>
        <taxon>Embryophyta</taxon>
        <taxon>Tracheophyta</taxon>
        <taxon>Spermatophyta</taxon>
        <taxon>Magnoliopsida</taxon>
        <taxon>eudicotyledons</taxon>
        <taxon>Gunneridae</taxon>
        <taxon>Pentapetalae</taxon>
        <taxon>asterids</taxon>
        <taxon>lamiids</taxon>
        <taxon>Lamiales</taxon>
        <taxon>Lentibulariaceae</taxon>
        <taxon>Genlisea</taxon>
    </lineage>
</organism>
<accession>S8EP65</accession>
<dbReference type="Proteomes" id="UP000015453">
    <property type="component" value="Unassembled WGS sequence"/>
</dbReference>
<keyword evidence="3" id="KW-1185">Reference proteome</keyword>
<dbReference type="OrthoDB" id="1731047at2759"/>
<evidence type="ECO:0000313" key="3">
    <source>
        <dbReference type="Proteomes" id="UP000015453"/>
    </source>
</evidence>
<dbReference type="EMBL" id="AUSU01000009">
    <property type="protein sequence ID" value="EPS74692.1"/>
    <property type="molecule type" value="Genomic_DNA"/>
</dbReference>
<name>S8EP65_9LAMI</name>
<feature type="region of interest" description="Disordered" evidence="1">
    <location>
        <begin position="1"/>
        <end position="26"/>
    </location>
</feature>
<proteinExistence type="predicted"/>
<reference evidence="2 3" key="1">
    <citation type="journal article" date="2013" name="BMC Genomics">
        <title>The miniature genome of a carnivorous plant Genlisea aurea contains a low number of genes and short non-coding sequences.</title>
        <authorList>
            <person name="Leushkin E.V."/>
            <person name="Sutormin R.A."/>
            <person name="Nabieva E.R."/>
            <person name="Penin A.A."/>
            <person name="Kondrashov A.S."/>
            <person name="Logacheva M.D."/>
        </authorList>
    </citation>
    <scope>NUCLEOTIDE SEQUENCE [LARGE SCALE GENOMIC DNA]</scope>
</reference>
<evidence type="ECO:0000256" key="1">
    <source>
        <dbReference type="SAM" id="MobiDB-lite"/>
    </source>
</evidence>
<comment type="caution">
    <text evidence="2">The sequence shown here is derived from an EMBL/GenBank/DDBJ whole genome shotgun (WGS) entry which is preliminary data.</text>
</comment>